<evidence type="ECO:0000313" key="4">
    <source>
        <dbReference type="EMBL" id="RJF83233.1"/>
    </source>
</evidence>
<accession>A0A418VZP5</accession>
<dbReference type="Proteomes" id="UP000283458">
    <property type="component" value="Unassembled WGS sequence"/>
</dbReference>
<dbReference type="InterPro" id="IPR012292">
    <property type="entry name" value="Globin/Proto"/>
</dbReference>
<keyword evidence="5" id="KW-1185">Reference proteome</keyword>
<dbReference type="RefSeq" id="WP_119828874.1">
    <property type="nucleotide sequence ID" value="NZ_QYUL01000001.1"/>
</dbReference>
<feature type="domain" description="Methyl-accepting transducer" evidence="3">
    <location>
        <begin position="182"/>
        <end position="418"/>
    </location>
</feature>
<gene>
    <name evidence="4" type="ORF">D3877_00570</name>
</gene>
<dbReference type="SMART" id="SM00283">
    <property type="entry name" value="MA"/>
    <property type="match status" value="1"/>
</dbReference>
<dbReference type="Gene3D" id="1.20.120.30">
    <property type="entry name" value="Aspartate receptor, ligand-binding domain"/>
    <property type="match status" value="1"/>
</dbReference>
<sequence length="570" mass="60685">MAAVADTAVPTTTTLGDRDRAVLRAVAPLLTSRLDGLVEDFYGFIRANPTLWRFIGDDSQLTRLKAQQKTHWANLLSGADRDQSDDAAAHARTRAVGMAHARIGLPPHAYVSAYMFMLARLIETAEQAGRGLFGRPAPGVAAALTRLVARDLERTLSAYEDAHDLRSRTEQLNRDMGENLSSLVRFAIDSNEAMVTLAELGRDSRVVRQQGQDIAGAASGLVASVDAIARNSERASDDARIAGEAVRRAMTAATGAVSTMRGIASAVESTVHKIDDLAAASDRIGEILVSIDAISKQTNLLALNATIEAARAGESGKGFAVVANEVKVLANQTARATEDIRGRIDALRGEMASIVEAMRQNGAAVAQGQEVIAATGNEMTVVAEQVGNVGSRMHEIAQILGSQSESSSRISQGIDRVAAMAAHNDDLIGAVIQSVNTSNGAVAQRVEQMAALKTPRALCEIAKMDHIVFKKRIVDTLMGRSALTADGLSDHHGCRLGKWYESVADKAIRANPAYKAMEAPHRLVHDHGKAALRCHAAGQEAEALEELRKLNAASLEVLRLLTELSGSLPE</sequence>
<dbReference type="EMBL" id="QYUL01000001">
    <property type="protein sequence ID" value="RJF83233.1"/>
    <property type="molecule type" value="Genomic_DNA"/>
</dbReference>
<dbReference type="Pfam" id="PF13682">
    <property type="entry name" value="CZB"/>
    <property type="match status" value="1"/>
</dbReference>
<dbReference type="SUPFAM" id="SSF58104">
    <property type="entry name" value="Methyl-accepting chemotaxis protein (MCP) signaling domain"/>
    <property type="match status" value="1"/>
</dbReference>
<evidence type="ECO:0000256" key="2">
    <source>
        <dbReference type="PROSITE-ProRule" id="PRU00284"/>
    </source>
</evidence>
<dbReference type="OrthoDB" id="266313at2"/>
<protein>
    <submittedName>
        <fullName evidence="4">Methyl-accepting chemotaxis protein</fullName>
    </submittedName>
</protein>
<dbReference type="AlphaFoldDB" id="A0A418VZP5"/>
<dbReference type="GO" id="GO:0020037">
    <property type="term" value="F:heme binding"/>
    <property type="evidence" value="ECO:0007669"/>
    <property type="project" value="InterPro"/>
</dbReference>
<comment type="caution">
    <text evidence="4">The sequence shown here is derived from an EMBL/GenBank/DDBJ whole genome shotgun (WGS) entry which is preliminary data.</text>
</comment>
<dbReference type="Gene3D" id="1.10.490.10">
    <property type="entry name" value="Globins"/>
    <property type="match status" value="1"/>
</dbReference>
<reference evidence="4 5" key="1">
    <citation type="submission" date="2018-09" db="EMBL/GenBank/DDBJ databases">
        <authorList>
            <person name="Zhu H."/>
        </authorList>
    </citation>
    <scope>NUCLEOTIDE SEQUENCE [LARGE SCALE GENOMIC DNA]</scope>
    <source>
        <strain evidence="4 5">K2W22B-5</strain>
    </source>
</reference>
<dbReference type="GO" id="GO:0016020">
    <property type="term" value="C:membrane"/>
    <property type="evidence" value="ECO:0007669"/>
    <property type="project" value="InterPro"/>
</dbReference>
<dbReference type="SUPFAM" id="SSF46458">
    <property type="entry name" value="Globin-like"/>
    <property type="match status" value="1"/>
</dbReference>
<evidence type="ECO:0000313" key="5">
    <source>
        <dbReference type="Proteomes" id="UP000283458"/>
    </source>
</evidence>
<dbReference type="InterPro" id="IPR004089">
    <property type="entry name" value="MCPsignal_dom"/>
</dbReference>
<keyword evidence="1 2" id="KW-0807">Transducer</keyword>
<dbReference type="GO" id="GO:0007165">
    <property type="term" value="P:signal transduction"/>
    <property type="evidence" value="ECO:0007669"/>
    <property type="project" value="UniProtKB-KW"/>
</dbReference>
<dbReference type="InterPro" id="IPR009050">
    <property type="entry name" value="Globin-like_sf"/>
</dbReference>
<dbReference type="Pfam" id="PF11563">
    <property type="entry name" value="Protoglobin"/>
    <property type="match status" value="1"/>
</dbReference>
<dbReference type="InterPro" id="IPR039379">
    <property type="entry name" value="Protoglobin_sensor_dom"/>
</dbReference>
<dbReference type="PROSITE" id="PS50111">
    <property type="entry name" value="CHEMOTAXIS_TRANSDUC_2"/>
    <property type="match status" value="1"/>
</dbReference>
<dbReference type="CDD" id="cd01068">
    <property type="entry name" value="globin_sensor"/>
    <property type="match status" value="1"/>
</dbReference>
<organism evidence="4 5">
    <name type="scientific">Azospirillum cavernae</name>
    <dbReference type="NCBI Taxonomy" id="2320860"/>
    <lineage>
        <taxon>Bacteria</taxon>
        <taxon>Pseudomonadati</taxon>
        <taxon>Pseudomonadota</taxon>
        <taxon>Alphaproteobacteria</taxon>
        <taxon>Rhodospirillales</taxon>
        <taxon>Azospirillaceae</taxon>
        <taxon>Azospirillum</taxon>
    </lineage>
</organism>
<dbReference type="PANTHER" id="PTHR32089">
    <property type="entry name" value="METHYL-ACCEPTING CHEMOTAXIS PROTEIN MCPB"/>
    <property type="match status" value="1"/>
</dbReference>
<evidence type="ECO:0000259" key="3">
    <source>
        <dbReference type="PROSITE" id="PS50111"/>
    </source>
</evidence>
<dbReference type="Pfam" id="PF00015">
    <property type="entry name" value="MCPsignal"/>
    <property type="match status" value="1"/>
</dbReference>
<evidence type="ECO:0000256" key="1">
    <source>
        <dbReference type="ARBA" id="ARBA00023224"/>
    </source>
</evidence>
<dbReference type="PANTHER" id="PTHR32089:SF112">
    <property type="entry name" value="LYSOZYME-LIKE PROTEIN-RELATED"/>
    <property type="match status" value="1"/>
</dbReference>
<dbReference type="InterPro" id="IPR025991">
    <property type="entry name" value="Chemoreceptor_zinc-bind_dom"/>
</dbReference>
<proteinExistence type="predicted"/>
<dbReference type="GO" id="GO:0019825">
    <property type="term" value="F:oxygen binding"/>
    <property type="evidence" value="ECO:0007669"/>
    <property type="project" value="InterPro"/>
</dbReference>
<name>A0A418VZP5_9PROT</name>
<dbReference type="InterPro" id="IPR044398">
    <property type="entry name" value="Globin-sensor_dom"/>
</dbReference>
<dbReference type="Gene3D" id="1.10.287.950">
    <property type="entry name" value="Methyl-accepting chemotaxis protein"/>
    <property type="match status" value="1"/>
</dbReference>